<protein>
    <submittedName>
        <fullName evidence="1">Uncharacterized protein</fullName>
    </submittedName>
</protein>
<dbReference type="RefSeq" id="WP_172584025.1">
    <property type="nucleotide sequence ID" value="NZ_BLAM01000017.1"/>
</dbReference>
<sequence length="157" mass="18608">MIKYYSITNNQVIEHDISKEEMKKVHYKLTPRQFYLLHELASKTPDSSDEETLNFIDRVLSDSKLSYSSNLKIIKAFLVGEFVVDFSKRYFIHILPGDDTYLNLNSEGEPFLNDMYQWGTHKTIFTKNEIEDMKKEERFRGINFDECLEEALEDDED</sequence>
<evidence type="ECO:0000313" key="1">
    <source>
        <dbReference type="EMBL" id="GET05114.1"/>
    </source>
</evidence>
<dbReference type="EMBL" id="BLAM01000017">
    <property type="protein sequence ID" value="GET05114.1"/>
    <property type="molecule type" value="Genomic_DNA"/>
</dbReference>
<name>A0A6F9XIM2_9LACO</name>
<dbReference type="Proteomes" id="UP000494265">
    <property type="component" value="Unassembled WGS sequence"/>
</dbReference>
<reference evidence="1" key="1">
    <citation type="submission" date="2019-10" db="EMBL/GenBank/DDBJ databases">
        <title>Lactobacillus agilis SY212 Whole Genome Sequencing Project.</title>
        <authorList>
            <person name="Suzuki S."/>
            <person name="Endo A."/>
            <person name="Maeno S."/>
            <person name="Shiwa Y."/>
            <person name="Matsutani M."/>
            <person name="Kajikawa A."/>
        </authorList>
    </citation>
    <scope>NUCLEOTIDE SEQUENCE</scope>
    <source>
        <strain evidence="1">SY212</strain>
    </source>
</reference>
<organism evidence="1">
    <name type="scientific">Ligilactobacillus agilis</name>
    <dbReference type="NCBI Taxonomy" id="1601"/>
    <lineage>
        <taxon>Bacteria</taxon>
        <taxon>Bacillati</taxon>
        <taxon>Bacillota</taxon>
        <taxon>Bacilli</taxon>
        <taxon>Lactobacillales</taxon>
        <taxon>Lactobacillaceae</taxon>
        <taxon>Ligilactobacillus</taxon>
    </lineage>
</organism>
<gene>
    <name evidence="1" type="ORF">SY212_01440</name>
</gene>
<dbReference type="AlphaFoldDB" id="A0A6F9XIM2"/>
<proteinExistence type="predicted"/>
<comment type="caution">
    <text evidence="1">The sequence shown here is derived from an EMBL/GenBank/DDBJ whole genome shotgun (WGS) entry which is preliminary data.</text>
</comment>
<accession>A0A6F9XIM2</accession>